<organism evidence="2 3">
    <name type="scientific">Thorsellia anophelis DSM 18579</name>
    <dbReference type="NCBI Taxonomy" id="1123402"/>
    <lineage>
        <taxon>Bacteria</taxon>
        <taxon>Pseudomonadati</taxon>
        <taxon>Pseudomonadota</taxon>
        <taxon>Gammaproteobacteria</taxon>
        <taxon>Enterobacterales</taxon>
        <taxon>Thorselliaceae</taxon>
        <taxon>Thorsellia</taxon>
    </lineage>
</organism>
<protein>
    <submittedName>
        <fullName evidence="2">Trk system potassium uptake protein TrkA</fullName>
    </submittedName>
</protein>
<dbReference type="PROSITE" id="PS51202">
    <property type="entry name" value="RCK_C"/>
    <property type="match status" value="1"/>
</dbReference>
<dbReference type="InterPro" id="IPR006037">
    <property type="entry name" value="RCK_C"/>
</dbReference>
<dbReference type="RefSeq" id="WP_093318086.1">
    <property type="nucleotide sequence ID" value="NZ_FOHV01000005.1"/>
</dbReference>
<dbReference type="Gene3D" id="3.30.70.1450">
    <property type="entry name" value="Regulator of K+ conductance, C-terminal domain"/>
    <property type="match status" value="1"/>
</dbReference>
<dbReference type="PANTHER" id="PTHR43833">
    <property type="entry name" value="POTASSIUM CHANNEL PROTEIN 2-RELATED-RELATED"/>
    <property type="match status" value="1"/>
</dbReference>
<accession>A0A1I0ADT8</accession>
<proteinExistence type="predicted"/>
<dbReference type="SUPFAM" id="SSF116726">
    <property type="entry name" value="TrkA C-terminal domain-like"/>
    <property type="match status" value="1"/>
</dbReference>
<dbReference type="PANTHER" id="PTHR43833:SF7">
    <property type="entry name" value="KTR SYSTEM POTASSIUM UPTAKE PROTEIN C"/>
    <property type="match status" value="1"/>
</dbReference>
<dbReference type="GO" id="GO:0006813">
    <property type="term" value="P:potassium ion transport"/>
    <property type="evidence" value="ECO:0007669"/>
    <property type="project" value="InterPro"/>
</dbReference>
<dbReference type="Pfam" id="PF02254">
    <property type="entry name" value="TrkA_N"/>
    <property type="match status" value="1"/>
</dbReference>
<evidence type="ECO:0000313" key="3">
    <source>
        <dbReference type="Proteomes" id="UP000242642"/>
    </source>
</evidence>
<dbReference type="OrthoDB" id="9776294at2"/>
<dbReference type="Gene3D" id="3.40.50.720">
    <property type="entry name" value="NAD(P)-binding Rossmann-like Domain"/>
    <property type="match status" value="1"/>
</dbReference>
<dbReference type="GO" id="GO:0008324">
    <property type="term" value="F:monoatomic cation transmembrane transporter activity"/>
    <property type="evidence" value="ECO:0007669"/>
    <property type="project" value="InterPro"/>
</dbReference>
<gene>
    <name evidence="2" type="ORF">SAMN02583745_00871</name>
</gene>
<dbReference type="InterPro" id="IPR050721">
    <property type="entry name" value="Trk_Ktr_HKT_K-transport"/>
</dbReference>
<dbReference type="Proteomes" id="UP000242642">
    <property type="component" value="Unassembled WGS sequence"/>
</dbReference>
<dbReference type="InterPro" id="IPR036721">
    <property type="entry name" value="RCK_C_sf"/>
</dbReference>
<name>A0A1I0ADT8_9GAMM</name>
<sequence length="217" mass="23541">MSHFTVIGLGRFGITTSLELIRLGHTVTGVDSNPKIVEKYVDHLTQSIVCDASDLSALHEIDILASDVVVVAIGSDMQASLMTVLALQDIGAKTIWVKSNTKAHQTIVSKLGVAKIIHPEEDMGIHVAQSLNYPMVEDYIAMGNGIYVVTLHISPNLAGQTLGTVLLDAFNDVHPMALKRHHEIITPLNHESVLHAHDKLLLVADHLKLKSIANAFT</sequence>
<dbReference type="InterPro" id="IPR036291">
    <property type="entry name" value="NAD(P)-bd_dom_sf"/>
</dbReference>
<evidence type="ECO:0000259" key="1">
    <source>
        <dbReference type="PROSITE" id="PS51202"/>
    </source>
</evidence>
<keyword evidence="3" id="KW-1185">Reference proteome</keyword>
<dbReference type="STRING" id="1123402.SAMN02583745_00871"/>
<dbReference type="InterPro" id="IPR003148">
    <property type="entry name" value="RCK_N"/>
</dbReference>
<dbReference type="EMBL" id="FOHV01000005">
    <property type="protein sequence ID" value="SES91401.1"/>
    <property type="molecule type" value="Genomic_DNA"/>
</dbReference>
<evidence type="ECO:0000313" key="2">
    <source>
        <dbReference type="EMBL" id="SES91401.1"/>
    </source>
</evidence>
<dbReference type="AlphaFoldDB" id="A0A1I0ADT8"/>
<dbReference type="SUPFAM" id="SSF51735">
    <property type="entry name" value="NAD(P)-binding Rossmann-fold domains"/>
    <property type="match status" value="1"/>
</dbReference>
<feature type="domain" description="RCK C-terminal" evidence="1">
    <location>
        <begin position="134"/>
        <end position="217"/>
    </location>
</feature>
<reference evidence="3" key="1">
    <citation type="submission" date="2016-10" db="EMBL/GenBank/DDBJ databases">
        <authorList>
            <person name="Varghese N."/>
            <person name="Submissions S."/>
        </authorList>
    </citation>
    <scope>NUCLEOTIDE SEQUENCE [LARGE SCALE GENOMIC DNA]</scope>
    <source>
        <strain evidence="3">DSM 18579</strain>
    </source>
</reference>